<keyword evidence="8" id="KW-0238">DNA-binding</keyword>
<dbReference type="GO" id="GO:0003677">
    <property type="term" value="F:DNA binding"/>
    <property type="evidence" value="ECO:0007669"/>
    <property type="project" value="UniProtKB-KW"/>
</dbReference>
<dbReference type="Pfam" id="PF02467">
    <property type="entry name" value="Whib"/>
    <property type="match status" value="1"/>
</dbReference>
<reference evidence="12" key="1">
    <citation type="submission" date="2020-05" db="EMBL/GenBank/DDBJ databases">
        <authorList>
            <person name="Chiriac C."/>
            <person name="Salcher M."/>
            <person name="Ghai R."/>
            <person name="Kavagutti S V."/>
        </authorList>
    </citation>
    <scope>NUCLEOTIDE SEQUENCE</scope>
</reference>
<name>A0A6J7K976_9ZZZZ</name>
<accession>A0A6J7K976</accession>
<evidence type="ECO:0000256" key="2">
    <source>
        <dbReference type="ARBA" id="ARBA00006597"/>
    </source>
</evidence>
<keyword evidence="5" id="KW-0408">Iron</keyword>
<keyword evidence="3" id="KW-0004">4Fe-4S</keyword>
<keyword evidence="6" id="KW-0411">Iron-sulfur</keyword>
<evidence type="ECO:0000256" key="1">
    <source>
        <dbReference type="ARBA" id="ARBA00001966"/>
    </source>
</evidence>
<dbReference type="InterPro" id="IPR034768">
    <property type="entry name" value="4FE4S_WBL"/>
</dbReference>
<evidence type="ECO:0000256" key="10">
    <source>
        <dbReference type="ARBA" id="ARBA00023163"/>
    </source>
</evidence>
<evidence type="ECO:0000256" key="9">
    <source>
        <dbReference type="ARBA" id="ARBA00023157"/>
    </source>
</evidence>
<evidence type="ECO:0000256" key="7">
    <source>
        <dbReference type="ARBA" id="ARBA00023015"/>
    </source>
</evidence>
<evidence type="ECO:0000256" key="8">
    <source>
        <dbReference type="ARBA" id="ARBA00023125"/>
    </source>
</evidence>
<sequence>MRRVVIATKPESSWWLDAECRGVDPEVFHPDPEIEGSDAEAKAICQGCVAQEPCLEYALAVREKQGVWGGLTEIERRRMVRRRRRAAQRV</sequence>
<protein>
    <submittedName>
        <fullName evidence="12">Unannotated protein</fullName>
    </submittedName>
</protein>
<keyword evidence="10" id="KW-0804">Transcription</keyword>
<keyword evidence="7" id="KW-0805">Transcription regulation</keyword>
<evidence type="ECO:0000256" key="6">
    <source>
        <dbReference type="ARBA" id="ARBA00023014"/>
    </source>
</evidence>
<dbReference type="GO" id="GO:0046872">
    <property type="term" value="F:metal ion binding"/>
    <property type="evidence" value="ECO:0007669"/>
    <property type="project" value="UniProtKB-KW"/>
</dbReference>
<dbReference type="GO" id="GO:0051539">
    <property type="term" value="F:4 iron, 4 sulfur cluster binding"/>
    <property type="evidence" value="ECO:0007669"/>
    <property type="project" value="UniProtKB-KW"/>
</dbReference>
<dbReference type="GO" id="GO:0047134">
    <property type="term" value="F:protein-disulfide reductase [NAD(P)H] activity"/>
    <property type="evidence" value="ECO:0007669"/>
    <property type="project" value="TreeGrafter"/>
</dbReference>
<organism evidence="12">
    <name type="scientific">freshwater metagenome</name>
    <dbReference type="NCBI Taxonomy" id="449393"/>
    <lineage>
        <taxon>unclassified sequences</taxon>
        <taxon>metagenomes</taxon>
        <taxon>ecological metagenomes</taxon>
    </lineage>
</organism>
<dbReference type="GO" id="GO:0045454">
    <property type="term" value="P:cell redox homeostasis"/>
    <property type="evidence" value="ECO:0007669"/>
    <property type="project" value="TreeGrafter"/>
</dbReference>
<dbReference type="EMBL" id="CAFBNL010000034">
    <property type="protein sequence ID" value="CAB4952077.1"/>
    <property type="molecule type" value="Genomic_DNA"/>
</dbReference>
<dbReference type="PANTHER" id="PTHR38839">
    <property type="entry name" value="TRANSCRIPTIONAL REGULATOR WHID-RELATED"/>
    <property type="match status" value="1"/>
</dbReference>
<dbReference type="PROSITE" id="PS51674">
    <property type="entry name" value="4FE4S_WBL"/>
    <property type="match status" value="1"/>
</dbReference>
<keyword evidence="9" id="KW-1015">Disulfide bond</keyword>
<comment type="cofactor">
    <cofactor evidence="1">
        <name>[4Fe-4S] cluster</name>
        <dbReference type="ChEBI" id="CHEBI:49883"/>
    </cofactor>
</comment>
<evidence type="ECO:0000256" key="3">
    <source>
        <dbReference type="ARBA" id="ARBA00022485"/>
    </source>
</evidence>
<proteinExistence type="inferred from homology"/>
<evidence type="ECO:0000256" key="5">
    <source>
        <dbReference type="ARBA" id="ARBA00023004"/>
    </source>
</evidence>
<dbReference type="InterPro" id="IPR003482">
    <property type="entry name" value="Whib"/>
</dbReference>
<comment type="similarity">
    <text evidence="2">Belongs to the WhiB family.</text>
</comment>
<dbReference type="AlphaFoldDB" id="A0A6J7K976"/>
<feature type="domain" description="4Fe-4S Wbl-type" evidence="11">
    <location>
        <begin position="19"/>
        <end position="78"/>
    </location>
</feature>
<dbReference type="GO" id="GO:0045892">
    <property type="term" value="P:negative regulation of DNA-templated transcription"/>
    <property type="evidence" value="ECO:0007669"/>
    <property type="project" value="TreeGrafter"/>
</dbReference>
<evidence type="ECO:0000313" key="12">
    <source>
        <dbReference type="EMBL" id="CAB4952077.1"/>
    </source>
</evidence>
<keyword evidence="4" id="KW-0479">Metal-binding</keyword>
<evidence type="ECO:0000256" key="4">
    <source>
        <dbReference type="ARBA" id="ARBA00022723"/>
    </source>
</evidence>
<gene>
    <name evidence="12" type="ORF">UFOPK3789_00756</name>
</gene>
<evidence type="ECO:0000259" key="11">
    <source>
        <dbReference type="PROSITE" id="PS51674"/>
    </source>
</evidence>
<dbReference type="HAMAP" id="MF_01479">
    <property type="entry name" value="WhiB"/>
    <property type="match status" value="1"/>
</dbReference>